<keyword evidence="4 11" id="KW-0479">Metal-binding</keyword>
<feature type="binding site" evidence="11">
    <location>
        <position position="143"/>
    </location>
    <ligand>
        <name>Ca(2+)</name>
        <dbReference type="ChEBI" id="CHEBI:29108"/>
        <label>2</label>
    </ligand>
</feature>
<dbReference type="PROSITE" id="PS50873">
    <property type="entry name" value="PEROXIDASE_4"/>
    <property type="match status" value="1"/>
</dbReference>
<dbReference type="GO" id="GO:0020037">
    <property type="term" value="F:heme binding"/>
    <property type="evidence" value="ECO:0007669"/>
    <property type="project" value="UniProtKB-UniRule"/>
</dbReference>
<feature type="disulfide bond" evidence="13">
    <location>
        <begin position="215"/>
        <end position="278"/>
    </location>
</feature>
<organism evidence="17 18">
    <name type="scientific">Postia placenta MAD-698-R-SB12</name>
    <dbReference type="NCBI Taxonomy" id="670580"/>
    <lineage>
        <taxon>Eukaryota</taxon>
        <taxon>Fungi</taxon>
        <taxon>Dikarya</taxon>
        <taxon>Basidiomycota</taxon>
        <taxon>Agaricomycotina</taxon>
        <taxon>Agaricomycetes</taxon>
        <taxon>Polyporales</taxon>
        <taxon>Adustoporiaceae</taxon>
        <taxon>Rhodonia</taxon>
    </lineage>
</organism>
<evidence type="ECO:0000256" key="13">
    <source>
        <dbReference type="PIRSR" id="PIRSR601621-4"/>
    </source>
</evidence>
<feature type="binding site" evidence="11">
    <location>
        <position position="160"/>
    </location>
    <ligand>
        <name>Ca(2+)</name>
        <dbReference type="ChEBI" id="CHEBI:29108"/>
        <label>2</label>
    </ligand>
</feature>
<dbReference type="InterPro" id="IPR002016">
    <property type="entry name" value="Haem_peroxidase"/>
</dbReference>
<keyword evidence="7 11" id="KW-0408">Iron</keyword>
<evidence type="ECO:0000256" key="5">
    <source>
        <dbReference type="ARBA" id="ARBA00022729"/>
    </source>
</evidence>
<dbReference type="GO" id="GO:0042744">
    <property type="term" value="P:hydrogen peroxide catabolic process"/>
    <property type="evidence" value="ECO:0007669"/>
    <property type="project" value="TreeGrafter"/>
</dbReference>
<dbReference type="PANTHER" id="PTHR31356">
    <property type="entry name" value="THYLAKOID LUMENAL 29 KDA PROTEIN, CHLOROPLASTIC-RELATED"/>
    <property type="match status" value="1"/>
</dbReference>
<evidence type="ECO:0000256" key="8">
    <source>
        <dbReference type="ARBA" id="ARBA00023157"/>
    </source>
</evidence>
<evidence type="ECO:0000313" key="17">
    <source>
        <dbReference type="EMBL" id="OSX59886.1"/>
    </source>
</evidence>
<evidence type="ECO:0000256" key="15">
    <source>
        <dbReference type="SAM" id="MobiDB-lite"/>
    </source>
</evidence>
<dbReference type="Gene3D" id="1.10.520.10">
    <property type="match status" value="1"/>
</dbReference>
<keyword evidence="5" id="KW-0732">Signal</keyword>
<dbReference type="EMBL" id="KZ110601">
    <property type="protein sequence ID" value="OSX59886.1"/>
    <property type="molecule type" value="Genomic_DNA"/>
</dbReference>
<feature type="binding site" evidence="11">
    <location>
        <position position="15"/>
    </location>
    <ligand>
        <name>Ca(2+)</name>
        <dbReference type="ChEBI" id="CHEBI:29108"/>
        <label>1</label>
    </ligand>
</feature>
<evidence type="ECO:0000256" key="14">
    <source>
        <dbReference type="RuleBase" id="RU363051"/>
    </source>
</evidence>
<proteinExistence type="inferred from homology"/>
<feature type="disulfide bond" evidence="13">
    <location>
        <begin position="1"/>
        <end position="87"/>
    </location>
</feature>
<dbReference type="PRINTS" id="PR00462">
    <property type="entry name" value="LIGNINASE"/>
</dbReference>
<feature type="binding site" evidence="11">
    <location>
        <position position="37"/>
    </location>
    <ligand>
        <name>Ca(2+)</name>
        <dbReference type="ChEBI" id="CHEBI:29108"/>
        <label>1</label>
    </ligand>
</feature>
<dbReference type="InterPro" id="IPR001621">
    <property type="entry name" value="Ligninase"/>
</dbReference>
<dbReference type="Pfam" id="PF00141">
    <property type="entry name" value="peroxidase"/>
    <property type="match status" value="1"/>
</dbReference>
<dbReference type="GO" id="GO:0034599">
    <property type="term" value="P:cellular response to oxidative stress"/>
    <property type="evidence" value="ECO:0007669"/>
    <property type="project" value="InterPro"/>
</dbReference>
<dbReference type="PANTHER" id="PTHR31356:SF66">
    <property type="entry name" value="CATALASE-PEROXIDASE"/>
    <property type="match status" value="1"/>
</dbReference>
<reference evidence="17 18" key="1">
    <citation type="submission" date="2017-04" db="EMBL/GenBank/DDBJ databases">
        <title>Genome Sequence of the Model Brown-Rot Fungus Postia placenta SB12.</title>
        <authorList>
            <consortium name="DOE Joint Genome Institute"/>
            <person name="Gaskell J."/>
            <person name="Kersten P."/>
            <person name="Larrondo L.F."/>
            <person name="Canessa P."/>
            <person name="Martinez D."/>
            <person name="Hibbett D."/>
            <person name="Schmoll M."/>
            <person name="Kubicek C.P."/>
            <person name="Martinez A.T."/>
            <person name="Yadav J."/>
            <person name="Master E."/>
            <person name="Magnuson J.K."/>
            <person name="James T."/>
            <person name="Yaver D."/>
            <person name="Berka R."/>
            <person name="Labutti K."/>
            <person name="Lipzen A."/>
            <person name="Aerts A."/>
            <person name="Barry K."/>
            <person name="Henrissat B."/>
            <person name="Blanchette R."/>
            <person name="Grigoriev I."/>
            <person name="Cullen D."/>
        </authorList>
    </citation>
    <scope>NUCLEOTIDE SEQUENCE [LARGE SCALE GENOMIC DNA]</scope>
    <source>
        <strain evidence="17 18">MAD-698-R-SB12</strain>
    </source>
</reference>
<comment type="cofactor">
    <cofactor evidence="11 14">
        <name>Ca(2+)</name>
        <dbReference type="ChEBI" id="CHEBI:29108"/>
    </cofactor>
    <text evidence="11 14">Binds 2 calcium ions per subunit.</text>
</comment>
<feature type="non-terminal residue" evidence="17">
    <location>
        <position position="1"/>
    </location>
</feature>
<feature type="binding site" evidence="11">
    <location>
        <position position="167"/>
    </location>
    <ligand>
        <name>Ca(2+)</name>
        <dbReference type="ChEBI" id="CHEBI:29108"/>
        <label>2</label>
    </ligand>
</feature>
<evidence type="ECO:0000256" key="10">
    <source>
        <dbReference type="PIRSR" id="PIRSR601621-1"/>
    </source>
</evidence>
<protein>
    <recommendedName>
        <fullName evidence="14">Peroxidase</fullName>
        <ecNumber evidence="14">1.11.1.-</ecNumber>
    </recommendedName>
</protein>
<feature type="binding site" evidence="11">
    <location>
        <position position="162"/>
    </location>
    <ligand>
        <name>Ca(2+)</name>
        <dbReference type="ChEBI" id="CHEBI:29108"/>
        <label>2</label>
    </ligand>
</feature>
<evidence type="ECO:0000256" key="3">
    <source>
        <dbReference type="ARBA" id="ARBA00022617"/>
    </source>
</evidence>
<dbReference type="GO" id="GO:0004601">
    <property type="term" value="F:peroxidase activity"/>
    <property type="evidence" value="ECO:0007669"/>
    <property type="project" value="UniProtKB-KW"/>
</dbReference>
<accession>A0A1X6MUH9</accession>
<evidence type="ECO:0000256" key="6">
    <source>
        <dbReference type="ARBA" id="ARBA00023002"/>
    </source>
</evidence>
<dbReference type="OrthoDB" id="2113341at2759"/>
<keyword evidence="8 13" id="KW-1015">Disulfide bond</keyword>
<evidence type="ECO:0000256" key="11">
    <source>
        <dbReference type="PIRSR" id="PIRSR601621-2"/>
    </source>
</evidence>
<dbReference type="Proteomes" id="UP000194127">
    <property type="component" value="Unassembled WGS sequence"/>
</dbReference>
<feature type="binding site" description="axial binding residue" evidence="11">
    <location>
        <position position="142"/>
    </location>
    <ligand>
        <name>heme b</name>
        <dbReference type="ChEBI" id="CHEBI:60344"/>
    </ligand>
    <ligandPart>
        <name>Fe</name>
        <dbReference type="ChEBI" id="CHEBI:18248"/>
    </ligandPart>
</feature>
<evidence type="ECO:0000256" key="12">
    <source>
        <dbReference type="PIRSR" id="PIRSR601621-3"/>
    </source>
</evidence>
<dbReference type="InterPro" id="IPR024589">
    <property type="entry name" value="Ligninase_C"/>
</dbReference>
<keyword evidence="2 14" id="KW-0575">Peroxidase</keyword>
<keyword evidence="3 11" id="KW-0349">Heme</keyword>
<dbReference type="PRINTS" id="PR00458">
    <property type="entry name" value="PEROXIDASE"/>
</dbReference>
<evidence type="ECO:0000259" key="16">
    <source>
        <dbReference type="PROSITE" id="PS50873"/>
    </source>
</evidence>
<feature type="binding site" evidence="11">
    <location>
        <position position="35"/>
    </location>
    <ligand>
        <name>Ca(2+)</name>
        <dbReference type="ChEBI" id="CHEBI:29108"/>
        <label>1</label>
    </ligand>
</feature>
<evidence type="ECO:0000256" key="9">
    <source>
        <dbReference type="ARBA" id="ARBA00023180"/>
    </source>
</evidence>
<dbReference type="Gene3D" id="1.10.420.10">
    <property type="entry name" value="Peroxidase, domain 2"/>
    <property type="match status" value="1"/>
</dbReference>
<keyword evidence="6 14" id="KW-0560">Oxidoreductase</keyword>
<dbReference type="EC" id="1.11.1.-" evidence="14"/>
<feature type="active site" description="Proton acceptor" evidence="10">
    <location>
        <position position="14"/>
    </location>
</feature>
<name>A0A1X6MUH9_9APHY</name>
<feature type="binding site" evidence="11">
    <location>
        <position position="33"/>
    </location>
    <ligand>
        <name>Ca(2+)</name>
        <dbReference type="ChEBI" id="CHEBI:29108"/>
        <label>1</label>
    </ligand>
</feature>
<evidence type="ECO:0000256" key="1">
    <source>
        <dbReference type="ARBA" id="ARBA00006089"/>
    </source>
</evidence>
<keyword evidence="11 14" id="KW-0106">Calcium</keyword>
<gene>
    <name evidence="17" type="ORF">POSPLADRAFT_1149890</name>
</gene>
<keyword evidence="18" id="KW-1185">Reference proteome</keyword>
<evidence type="ECO:0000256" key="7">
    <source>
        <dbReference type="ARBA" id="ARBA00023004"/>
    </source>
</evidence>
<feature type="compositionally biased region" description="Polar residues" evidence="15">
    <location>
        <begin position="274"/>
        <end position="284"/>
    </location>
</feature>
<dbReference type="GeneID" id="36331307"/>
<sequence>CKGPAREAIRLTFHDGIGRSATLAASGTFGGGGADGSIIKFADSELADPANDGLEDIVYALKSFADNHGVSYGDIIQFAGAVALSNCPGSPRLAFYAGRPQAIAPSPPGLIPSPTDSVKDILARMSDAGFTPDDTVALLAAHSVAVQNTVDPTIPDTPLDSTPELFDTQFYLETLLRGTTYPGTGRNTAGVKSPSKHLFRLASDAAIARDARTACRWQSFAHDQEALRTSFRNAMLKLANQGFEGLINCSFIIPESLPHWKAATFPYGTNASDIEHSCPSNSSPEGVIPDVSR</sequence>
<feature type="site" description="Transition state stabilizer" evidence="12">
    <location>
        <position position="10"/>
    </location>
</feature>
<feature type="region of interest" description="Disordered" evidence="15">
    <location>
        <begin position="274"/>
        <end position="293"/>
    </location>
</feature>
<dbReference type="GO" id="GO:0046872">
    <property type="term" value="F:metal ion binding"/>
    <property type="evidence" value="ECO:0007669"/>
    <property type="project" value="UniProtKB-UniRule"/>
</dbReference>
<dbReference type="RefSeq" id="XP_024336680.1">
    <property type="nucleotide sequence ID" value="XM_024486358.1"/>
</dbReference>
<feature type="domain" description="Plant heme peroxidase family profile" evidence="16">
    <location>
        <begin position="9"/>
        <end position="282"/>
    </location>
</feature>
<comment type="cofactor">
    <cofactor evidence="11">
        <name>heme b</name>
        <dbReference type="ChEBI" id="CHEBI:60344"/>
    </cofactor>
    <text evidence="11">Binds 1 heme b (iron(II)-protoporphyrin IX) group per subunit.</text>
</comment>
<keyword evidence="9" id="KW-0325">Glycoprotein</keyword>
<dbReference type="InterPro" id="IPR044831">
    <property type="entry name" value="Ccp1-like"/>
</dbReference>
<dbReference type="Pfam" id="PF11895">
    <property type="entry name" value="Peroxidase_ext"/>
    <property type="match status" value="1"/>
</dbReference>
<evidence type="ECO:0000256" key="2">
    <source>
        <dbReference type="ARBA" id="ARBA00022559"/>
    </source>
</evidence>
<dbReference type="InterPro" id="IPR019793">
    <property type="entry name" value="Peroxidases_heam-ligand_BS"/>
</dbReference>
<dbReference type="GO" id="GO:0000302">
    <property type="term" value="P:response to reactive oxygen species"/>
    <property type="evidence" value="ECO:0007669"/>
    <property type="project" value="TreeGrafter"/>
</dbReference>
<dbReference type="STRING" id="670580.A0A1X6MUH9"/>
<dbReference type="InterPro" id="IPR010255">
    <property type="entry name" value="Haem_peroxidase_sf"/>
</dbReference>
<dbReference type="SUPFAM" id="SSF48113">
    <property type="entry name" value="Heme-dependent peroxidases"/>
    <property type="match status" value="1"/>
</dbReference>
<dbReference type="PROSITE" id="PS00435">
    <property type="entry name" value="PEROXIDASE_1"/>
    <property type="match status" value="1"/>
</dbReference>
<dbReference type="AlphaFoldDB" id="A0A1X6MUH9"/>
<comment type="similarity">
    <text evidence="1 14">Belongs to the peroxidase family. Ligninase subfamily.</text>
</comment>
<evidence type="ECO:0000313" key="18">
    <source>
        <dbReference type="Proteomes" id="UP000194127"/>
    </source>
</evidence>
<evidence type="ECO:0000256" key="4">
    <source>
        <dbReference type="ARBA" id="ARBA00022723"/>
    </source>
</evidence>